<feature type="domain" description="AbiEi antitoxin N-terminal" evidence="1">
    <location>
        <begin position="15"/>
        <end position="53"/>
    </location>
</feature>
<dbReference type="Pfam" id="PF13338">
    <property type="entry name" value="AbiEi_4"/>
    <property type="match status" value="1"/>
</dbReference>
<name>A0ABP6W4I9_9ACTN</name>
<evidence type="ECO:0000259" key="1">
    <source>
        <dbReference type="Pfam" id="PF13338"/>
    </source>
</evidence>
<accession>A0ABP6W4I9</accession>
<comment type="caution">
    <text evidence="2">The sequence shown here is derived from an EMBL/GenBank/DDBJ whole genome shotgun (WGS) entry which is preliminary data.</text>
</comment>
<proteinExistence type="predicted"/>
<evidence type="ECO:0000313" key="2">
    <source>
        <dbReference type="EMBL" id="GAA3544827.1"/>
    </source>
</evidence>
<gene>
    <name evidence="2" type="ORF">GCM10022263_34890</name>
</gene>
<dbReference type="Proteomes" id="UP001500301">
    <property type="component" value="Unassembled WGS sequence"/>
</dbReference>
<dbReference type="EMBL" id="BAABBB010000019">
    <property type="protein sequence ID" value="GAA3544827.1"/>
    <property type="molecule type" value="Genomic_DNA"/>
</dbReference>
<keyword evidence="3" id="KW-1185">Reference proteome</keyword>
<dbReference type="InterPro" id="IPR025159">
    <property type="entry name" value="AbiEi_N"/>
</dbReference>
<sequence>MLASMNARVAAQMSAQWGLVTRCQAREAGMAGHQVDSLVRSGAWVAVRRGVYAEKSYVESLTAAVQRRVLADRAASLRIADPHVLSHHSSAHLQQLDVLHEREPITHVGRPGIVGAHLRHGVKHHLAPYGLDQVVEVDGVRALDAARTSLDIAREHGYLQGLVAADSALRTGATRADLERAAAAMTHWPQVTVVREVVASASPLTDSIAESLGRDFVTELGYGVPQSQFGLTADGRTAWCDLRLGRHFFEIDGRVKFRPVDVGGFSEKSPEETLWDEKLRQDFVTGFKTGMSRLTWDDFFGGQRRVALERCRREFLDTCARFGTDISDLAQFRPRHPKPRVVVRRGPVLPRWSP</sequence>
<reference evidence="3" key="1">
    <citation type="journal article" date="2019" name="Int. J. Syst. Evol. Microbiol.">
        <title>The Global Catalogue of Microorganisms (GCM) 10K type strain sequencing project: providing services to taxonomists for standard genome sequencing and annotation.</title>
        <authorList>
            <consortium name="The Broad Institute Genomics Platform"/>
            <consortium name="The Broad Institute Genome Sequencing Center for Infectious Disease"/>
            <person name="Wu L."/>
            <person name="Ma J."/>
        </authorList>
    </citation>
    <scope>NUCLEOTIDE SEQUENCE [LARGE SCALE GENOMIC DNA]</scope>
    <source>
        <strain evidence="3">JCM 17460</strain>
    </source>
</reference>
<protein>
    <recommendedName>
        <fullName evidence="1">AbiEi antitoxin N-terminal domain-containing protein</fullName>
    </recommendedName>
</protein>
<organism evidence="2 3">
    <name type="scientific">Nocardioides daeguensis</name>
    <dbReference type="NCBI Taxonomy" id="908359"/>
    <lineage>
        <taxon>Bacteria</taxon>
        <taxon>Bacillati</taxon>
        <taxon>Actinomycetota</taxon>
        <taxon>Actinomycetes</taxon>
        <taxon>Propionibacteriales</taxon>
        <taxon>Nocardioidaceae</taxon>
        <taxon>Nocardioides</taxon>
    </lineage>
</organism>
<evidence type="ECO:0000313" key="3">
    <source>
        <dbReference type="Proteomes" id="UP001500301"/>
    </source>
</evidence>